<accession>A0ABR6PS39</accession>
<feature type="chain" id="PRO_5045361840" evidence="1">
    <location>
        <begin position="28"/>
        <end position="160"/>
    </location>
</feature>
<evidence type="ECO:0000313" key="3">
    <source>
        <dbReference type="Proteomes" id="UP000541583"/>
    </source>
</evidence>
<organism evidence="2 3">
    <name type="scientific">Mucilaginibacter lappiensis</name>
    <dbReference type="NCBI Taxonomy" id="354630"/>
    <lineage>
        <taxon>Bacteria</taxon>
        <taxon>Pseudomonadati</taxon>
        <taxon>Bacteroidota</taxon>
        <taxon>Sphingobacteriia</taxon>
        <taxon>Sphingobacteriales</taxon>
        <taxon>Sphingobacteriaceae</taxon>
        <taxon>Mucilaginibacter</taxon>
    </lineage>
</organism>
<evidence type="ECO:0000313" key="2">
    <source>
        <dbReference type="EMBL" id="MBB6112598.1"/>
    </source>
</evidence>
<reference evidence="2 3" key="1">
    <citation type="submission" date="2020-08" db="EMBL/GenBank/DDBJ databases">
        <title>Genomic Encyclopedia of Type Strains, Phase IV (KMG-V): Genome sequencing to study the core and pangenomes of soil and plant-associated prokaryotes.</title>
        <authorList>
            <person name="Whitman W."/>
        </authorList>
    </citation>
    <scope>NUCLEOTIDE SEQUENCE [LARGE SCALE GENOMIC DNA]</scope>
    <source>
        <strain evidence="2 3">ANJLi2</strain>
    </source>
</reference>
<feature type="signal peptide" evidence="1">
    <location>
        <begin position="1"/>
        <end position="27"/>
    </location>
</feature>
<sequence>MTSRSSIFFTMIAAVCLSCFVSTNGFAQVSKGDFWEIKSVKKNHRNYLVFELSGKTLKTYNLNKLTGKDNIETLNILGTKKVNNIYFVLFTYEYPSVNNNGQGYCGAGNEGFMALIHINKKLQLIRFEKHQAYSCINNIDTVKFIYDVKHPEYGIKLPNR</sequence>
<comment type="caution">
    <text evidence="2">The sequence shown here is derived from an EMBL/GenBank/DDBJ whole genome shotgun (WGS) entry which is preliminary data.</text>
</comment>
<keyword evidence="1" id="KW-0732">Signal</keyword>
<evidence type="ECO:0000256" key="1">
    <source>
        <dbReference type="SAM" id="SignalP"/>
    </source>
</evidence>
<protein>
    <submittedName>
        <fullName evidence="2">Uncharacterized protein</fullName>
    </submittedName>
</protein>
<proteinExistence type="predicted"/>
<dbReference type="EMBL" id="JACHCB010000019">
    <property type="protein sequence ID" value="MBB6112598.1"/>
    <property type="molecule type" value="Genomic_DNA"/>
</dbReference>
<gene>
    <name evidence="2" type="ORF">HDF23_005373</name>
</gene>
<dbReference type="RefSeq" id="WP_139332430.1">
    <property type="nucleotide sequence ID" value="NZ_FTMG01000019.1"/>
</dbReference>
<dbReference type="Proteomes" id="UP000541583">
    <property type="component" value="Unassembled WGS sequence"/>
</dbReference>
<name>A0ABR6PS39_9SPHI</name>
<keyword evidence="3" id="KW-1185">Reference proteome</keyword>